<dbReference type="SUPFAM" id="SSF53383">
    <property type="entry name" value="PLP-dependent transferases"/>
    <property type="match status" value="1"/>
</dbReference>
<dbReference type="InterPro" id="IPR015421">
    <property type="entry name" value="PyrdxlP-dep_Trfase_major"/>
</dbReference>
<dbReference type="PANTHER" id="PTHR43586:SF21">
    <property type="entry name" value="PYRIDOXAL PHOSPHATE (PLP)-DEPENDENT ASPARTATE AMINOTRANSFERASE SUPERFAMILY"/>
    <property type="match status" value="1"/>
</dbReference>
<dbReference type="Gene3D" id="3.90.1150.10">
    <property type="entry name" value="Aspartate Aminotransferase, domain 1"/>
    <property type="match status" value="1"/>
</dbReference>
<reference evidence="2" key="1">
    <citation type="submission" date="2022-06" db="EMBL/GenBank/DDBJ databases">
        <title>Genome sequencing of Brevibacillus sp. BB3-R1.</title>
        <authorList>
            <person name="Heo J."/>
            <person name="Lee D."/>
            <person name="Won M."/>
            <person name="Han B.-H."/>
            <person name="Hong S.-B."/>
            <person name="Kwon S.-W."/>
        </authorList>
    </citation>
    <scope>NUCLEOTIDE SEQUENCE</scope>
    <source>
        <strain evidence="2">BB3-R1</strain>
    </source>
</reference>
<dbReference type="RefSeq" id="WP_251873993.1">
    <property type="nucleotide sequence ID" value="NZ_CP098755.1"/>
</dbReference>
<dbReference type="InterPro" id="IPR000192">
    <property type="entry name" value="Aminotrans_V_dom"/>
</dbReference>
<accession>A0ABY4WIL5</accession>
<dbReference type="NCBIfam" id="TIGR01976">
    <property type="entry name" value="am_tr_V_VC1184"/>
    <property type="match status" value="1"/>
</dbReference>
<dbReference type="InterPro" id="IPR015424">
    <property type="entry name" value="PyrdxlP-dep_Trfase"/>
</dbReference>
<proteinExistence type="predicted"/>
<feature type="domain" description="Aminotransferase class V" evidence="1">
    <location>
        <begin position="26"/>
        <end position="397"/>
    </location>
</feature>
<gene>
    <name evidence="2" type="ORF">NDK47_06210</name>
</gene>
<dbReference type="EMBL" id="CP098755">
    <property type="protein sequence ID" value="USG66888.1"/>
    <property type="molecule type" value="Genomic_DNA"/>
</dbReference>
<evidence type="ECO:0000259" key="1">
    <source>
        <dbReference type="Pfam" id="PF00266"/>
    </source>
</evidence>
<name>A0ABY4WIL5_9BACL</name>
<organism evidence="2 3">
    <name type="scientific">Brevibacillus ruminantium</name>
    <dbReference type="NCBI Taxonomy" id="2950604"/>
    <lineage>
        <taxon>Bacteria</taxon>
        <taxon>Bacillati</taxon>
        <taxon>Bacillota</taxon>
        <taxon>Bacilli</taxon>
        <taxon>Bacillales</taxon>
        <taxon>Paenibacillaceae</taxon>
        <taxon>Brevibacillus</taxon>
    </lineage>
</organism>
<protein>
    <submittedName>
        <fullName evidence="2">Cysteine desulfurase-like protein</fullName>
    </submittedName>
</protein>
<dbReference type="InterPro" id="IPR015422">
    <property type="entry name" value="PyrdxlP-dep_Trfase_small"/>
</dbReference>
<dbReference type="PANTHER" id="PTHR43586">
    <property type="entry name" value="CYSTEINE DESULFURASE"/>
    <property type="match status" value="1"/>
</dbReference>
<sequence>MSFDVQHFRHDFPSLQRMVGDNPAAYLDGPGGTQVPRSVIKAIADYYETSNANAHGPFVTSEETDIIVEQARAGMAAFLGAASPACISFGANMTSLAFALGRGLSRLIAPGDEIIITDLDHEANRGPWLTLAERGAVVHSVKMTADGQLDLEHLRSLLSSKTKLVAVGYSSNSLGTVNDLAAIREWSRAAGAWMIVDAVHYAPHFPVDVTALDPDFLLCSAYKFYGPHVGILYSRPGLLDQIPTDKLRPQSAEAPFRIETGTLNFAALAGVRAAVDYIASFGQGSTLREQIMSGMEKVHVYEEGVARYLYDKLSAIAEVTVYGQPFDVGLRAPTVSFTVKGIHTDEVAKALGEQGLFVWGGHFYAMRVVESLGLEEAGGLVRVGISLYNTREEIDRLVDCLQALINKAEGMMTGR</sequence>
<dbReference type="Pfam" id="PF00266">
    <property type="entry name" value="Aminotran_5"/>
    <property type="match status" value="1"/>
</dbReference>
<keyword evidence="3" id="KW-1185">Reference proteome</keyword>
<dbReference type="Gene3D" id="3.40.640.10">
    <property type="entry name" value="Type I PLP-dependent aspartate aminotransferase-like (Major domain)"/>
    <property type="match status" value="1"/>
</dbReference>
<dbReference type="InterPro" id="IPR011340">
    <property type="entry name" value="Cys_dSase-rel"/>
</dbReference>
<dbReference type="Proteomes" id="UP001056500">
    <property type="component" value="Chromosome"/>
</dbReference>
<evidence type="ECO:0000313" key="2">
    <source>
        <dbReference type="EMBL" id="USG66888.1"/>
    </source>
</evidence>
<evidence type="ECO:0000313" key="3">
    <source>
        <dbReference type="Proteomes" id="UP001056500"/>
    </source>
</evidence>